<dbReference type="InterPro" id="IPR019800">
    <property type="entry name" value="Glyco_hydro_3_AS"/>
</dbReference>
<name>A0A9X1MF47_9MICC</name>
<dbReference type="InterPro" id="IPR002772">
    <property type="entry name" value="Glyco_hydro_3_C"/>
</dbReference>
<organism evidence="8 9">
    <name type="scientific">Arthrobacter caoxuetaonis</name>
    <dbReference type="NCBI Taxonomy" id="2886935"/>
    <lineage>
        <taxon>Bacteria</taxon>
        <taxon>Bacillati</taxon>
        <taxon>Actinomycetota</taxon>
        <taxon>Actinomycetes</taxon>
        <taxon>Micrococcales</taxon>
        <taxon>Micrococcaceae</taxon>
        <taxon>Arthrobacter</taxon>
    </lineage>
</organism>
<sequence>MNGFHAAQDPWLLTQVLRNEWGFDGVVVSDWGAVTDLAAALAAGLDLEMPASNGIGPREVLAGLDAGLVSPGDVDAAVERLRVLGERTADKVSGPADYAAHDRLARRAAVQSMVLLKNDGGVLPFSAQRRLVVIGELARTPRYQGSGSSRVNPVRLSTPWNALAARVPGARFTAGYALEEGGGTDGDALAAEAVAAAADGDQVVVFLGLPDSAETEGADRVSLDLPETQLRLLSSLAAVREDLAVVLFNGSAVTTPWALQVPAVLEGWLGGQGCGEAVADILLGDVNPSGKLAETFPLSIEDTPAFGNFPGEDGEVRYGEGLLVGYRWYDTRQMPVAFPFGHGLSYTSFDYTGLEATAEGTGTGAAVRVCVTVTNTGGRAGAEVVQLYVGGPPNGVPRPAQELRGFSRVELDPGESTRVTFDLAAGSLDRFDPGTRSWVTDSGAYLLKVGSSSRDIRLSEMIEVEGSGPSPLPTASSPVNQWLADPRAARVLLESLTGSSGGNGDPAAAASLSAALSLMGSLPLDRLGRFPGAPLGAEQAARLARELAEGAAD</sequence>
<keyword evidence="3" id="KW-0119">Carbohydrate metabolism</keyword>
<dbReference type="AlphaFoldDB" id="A0A9X1MF47"/>
<dbReference type="InterPro" id="IPR050288">
    <property type="entry name" value="Cellulose_deg_GH3"/>
</dbReference>
<evidence type="ECO:0000256" key="1">
    <source>
        <dbReference type="ARBA" id="ARBA00005336"/>
    </source>
</evidence>
<dbReference type="FunFam" id="2.60.40.10:FF:000495">
    <property type="entry name" value="Periplasmic beta-glucosidase"/>
    <property type="match status" value="1"/>
</dbReference>
<reference evidence="8" key="1">
    <citation type="submission" date="2021-10" db="EMBL/GenBank/DDBJ databases">
        <title>Novel species in genus Arthrobacter.</title>
        <authorList>
            <person name="Liu Y."/>
        </authorList>
    </citation>
    <scope>NUCLEOTIDE SEQUENCE</scope>
    <source>
        <strain evidence="8">Zg-Y453</strain>
    </source>
</reference>
<dbReference type="InterPro" id="IPR036881">
    <property type="entry name" value="Glyco_hydro_3_C_sf"/>
</dbReference>
<dbReference type="PROSITE" id="PS00775">
    <property type="entry name" value="GLYCOSYL_HYDROL_F3"/>
    <property type="match status" value="1"/>
</dbReference>
<dbReference type="Proteomes" id="UP001139158">
    <property type="component" value="Unassembled WGS sequence"/>
</dbReference>
<dbReference type="Pfam" id="PF01915">
    <property type="entry name" value="Glyco_hydro_3_C"/>
    <property type="match status" value="1"/>
</dbReference>
<dbReference type="InterPro" id="IPR017853">
    <property type="entry name" value="GH"/>
</dbReference>
<evidence type="ECO:0000256" key="3">
    <source>
        <dbReference type="ARBA" id="ARBA00023277"/>
    </source>
</evidence>
<proteinExistence type="inferred from homology"/>
<dbReference type="InterPro" id="IPR013783">
    <property type="entry name" value="Ig-like_fold"/>
</dbReference>
<evidence type="ECO:0000259" key="7">
    <source>
        <dbReference type="SMART" id="SM01217"/>
    </source>
</evidence>
<keyword evidence="2 6" id="KW-0378">Hydrolase</keyword>
<dbReference type="SUPFAM" id="SSF51445">
    <property type="entry name" value="(Trans)glycosidases"/>
    <property type="match status" value="1"/>
</dbReference>
<evidence type="ECO:0000256" key="5">
    <source>
        <dbReference type="ARBA" id="ARBA00074219"/>
    </source>
</evidence>
<evidence type="ECO:0000256" key="4">
    <source>
        <dbReference type="ARBA" id="ARBA00058905"/>
    </source>
</evidence>
<dbReference type="InterPro" id="IPR036962">
    <property type="entry name" value="Glyco_hydro_3_N_sf"/>
</dbReference>
<dbReference type="GO" id="GO:0005975">
    <property type="term" value="P:carbohydrate metabolic process"/>
    <property type="evidence" value="ECO:0007669"/>
    <property type="project" value="InterPro"/>
</dbReference>
<dbReference type="SMART" id="SM01217">
    <property type="entry name" value="Fn3_like"/>
    <property type="match status" value="1"/>
</dbReference>
<accession>A0A9X1MF47</accession>
<keyword evidence="6" id="KW-0326">Glycosidase</keyword>
<evidence type="ECO:0000313" key="9">
    <source>
        <dbReference type="Proteomes" id="UP001139158"/>
    </source>
</evidence>
<dbReference type="PANTHER" id="PTHR42715">
    <property type="entry name" value="BETA-GLUCOSIDASE"/>
    <property type="match status" value="1"/>
</dbReference>
<comment type="caution">
    <text evidence="8">The sequence shown here is derived from an EMBL/GenBank/DDBJ whole genome shotgun (WGS) entry which is preliminary data.</text>
</comment>
<comment type="similarity">
    <text evidence="1 6">Belongs to the glycosyl hydrolase 3 family.</text>
</comment>
<dbReference type="InterPro" id="IPR026891">
    <property type="entry name" value="Fn3-like"/>
</dbReference>
<dbReference type="InterPro" id="IPR001764">
    <property type="entry name" value="Glyco_hydro_3_N"/>
</dbReference>
<dbReference type="SUPFAM" id="SSF52279">
    <property type="entry name" value="Beta-D-glucan exohydrolase, C-terminal domain"/>
    <property type="match status" value="1"/>
</dbReference>
<dbReference type="EMBL" id="JAJFZV010000015">
    <property type="protein sequence ID" value="MCC3298898.1"/>
    <property type="molecule type" value="Genomic_DNA"/>
</dbReference>
<keyword evidence="9" id="KW-1185">Reference proteome</keyword>
<gene>
    <name evidence="8" type="ORF">LJ757_13960</name>
</gene>
<dbReference type="GO" id="GO:0008422">
    <property type="term" value="F:beta-glucosidase activity"/>
    <property type="evidence" value="ECO:0007669"/>
    <property type="project" value="UniProtKB-ARBA"/>
</dbReference>
<dbReference type="Gene3D" id="3.40.50.1700">
    <property type="entry name" value="Glycoside hydrolase family 3 C-terminal domain"/>
    <property type="match status" value="2"/>
</dbReference>
<dbReference type="Pfam" id="PF00933">
    <property type="entry name" value="Glyco_hydro_3"/>
    <property type="match status" value="1"/>
</dbReference>
<dbReference type="Gene3D" id="3.20.20.300">
    <property type="entry name" value="Glycoside hydrolase, family 3, N-terminal domain"/>
    <property type="match status" value="2"/>
</dbReference>
<evidence type="ECO:0000313" key="8">
    <source>
        <dbReference type="EMBL" id="MCC3298898.1"/>
    </source>
</evidence>
<evidence type="ECO:0000256" key="2">
    <source>
        <dbReference type="ARBA" id="ARBA00022801"/>
    </source>
</evidence>
<comment type="function">
    <text evidence="4">Catalyzes the hydrolysis of a non-reducing terminal alpha-L-arabinopyranosidic linkage in ginsenoside Rb2 (alpha-L-arabinopyranosyl-(1-&gt;6)-alpha-D-glucopyranosyl) to release alpha-D-glucopyranosyl (Rd). It is not able to hydrolyze alpha-L-arabinofuranosyl-(1-&gt;6)-alpha-D-glucopyranosyl (Rc).</text>
</comment>
<dbReference type="PANTHER" id="PTHR42715:SF10">
    <property type="entry name" value="BETA-GLUCOSIDASE"/>
    <property type="match status" value="1"/>
</dbReference>
<dbReference type="RefSeq" id="WP_227896929.1">
    <property type="nucleotide sequence ID" value="NZ_JAJFZV010000015.1"/>
</dbReference>
<dbReference type="Pfam" id="PF14310">
    <property type="entry name" value="Fn3-like"/>
    <property type="match status" value="1"/>
</dbReference>
<protein>
    <recommendedName>
        <fullName evidence="5">Exo-alpha-(1-&gt;6)-L-arabinopyranosidase</fullName>
    </recommendedName>
</protein>
<evidence type="ECO:0000256" key="6">
    <source>
        <dbReference type="RuleBase" id="RU361161"/>
    </source>
</evidence>
<feature type="domain" description="Fibronectin type III-like" evidence="7">
    <location>
        <begin position="383"/>
        <end position="453"/>
    </location>
</feature>
<dbReference type="Gene3D" id="2.60.40.10">
    <property type="entry name" value="Immunoglobulins"/>
    <property type="match status" value="1"/>
</dbReference>